<dbReference type="GO" id="GO:0005634">
    <property type="term" value="C:nucleus"/>
    <property type="evidence" value="ECO:0007669"/>
    <property type="project" value="TreeGrafter"/>
</dbReference>
<reference evidence="2" key="2">
    <citation type="submission" date="2020-11" db="EMBL/GenBank/DDBJ databases">
        <authorList>
            <person name="McCartney M.A."/>
            <person name="Auch B."/>
            <person name="Kono T."/>
            <person name="Mallez S."/>
            <person name="Becker A."/>
            <person name="Gohl D.M."/>
            <person name="Silverstein K.A.T."/>
            <person name="Koren S."/>
            <person name="Bechman K.B."/>
            <person name="Herman A."/>
            <person name="Abrahante J.E."/>
            <person name="Garbe J."/>
        </authorList>
    </citation>
    <scope>NUCLEOTIDE SEQUENCE</scope>
    <source>
        <strain evidence="2">Duluth1</strain>
        <tissue evidence="2">Whole animal</tissue>
    </source>
</reference>
<dbReference type="EMBL" id="JAIWYP010000012">
    <property type="protein sequence ID" value="KAH3723618.1"/>
    <property type="molecule type" value="Genomic_DNA"/>
</dbReference>
<evidence type="ECO:0000313" key="2">
    <source>
        <dbReference type="EMBL" id="KAH3723618.1"/>
    </source>
</evidence>
<dbReference type="GO" id="GO:0042799">
    <property type="term" value="F:histone H4K20 methyltransferase activity"/>
    <property type="evidence" value="ECO:0007669"/>
    <property type="project" value="TreeGrafter"/>
</dbReference>
<evidence type="ECO:0000259" key="1">
    <source>
        <dbReference type="PROSITE" id="PS50280"/>
    </source>
</evidence>
<evidence type="ECO:0000313" key="3">
    <source>
        <dbReference type="Proteomes" id="UP000828390"/>
    </source>
</evidence>
<feature type="domain" description="SET" evidence="1">
    <location>
        <begin position="1"/>
        <end position="75"/>
    </location>
</feature>
<protein>
    <recommendedName>
        <fullName evidence="1">SET domain-containing protein</fullName>
    </recommendedName>
</protein>
<dbReference type="Proteomes" id="UP000828390">
    <property type="component" value="Unassembled WGS sequence"/>
</dbReference>
<dbReference type="PANTHER" id="PTHR46167:SF1">
    <property type="entry name" value="N-LYSINE METHYLTRANSFERASE KMT5A"/>
    <property type="match status" value="1"/>
</dbReference>
<name>A0A9D4CEB3_DREPO</name>
<dbReference type="AlphaFoldDB" id="A0A9D4CEB3"/>
<dbReference type="PROSITE" id="PS50280">
    <property type="entry name" value="SET"/>
    <property type="match status" value="1"/>
</dbReference>
<gene>
    <name evidence="2" type="ORF">DPMN_049411</name>
</gene>
<keyword evidence="3" id="KW-1185">Reference proteome</keyword>
<dbReference type="GO" id="GO:0006357">
    <property type="term" value="P:regulation of transcription by RNA polymerase II"/>
    <property type="evidence" value="ECO:0007669"/>
    <property type="project" value="TreeGrafter"/>
</dbReference>
<dbReference type="InterPro" id="IPR051760">
    <property type="entry name" value="KMT5A"/>
</dbReference>
<dbReference type="Gene3D" id="2.170.270.10">
    <property type="entry name" value="SET domain"/>
    <property type="match status" value="1"/>
</dbReference>
<dbReference type="InterPro" id="IPR001214">
    <property type="entry name" value="SET_dom"/>
</dbReference>
<comment type="caution">
    <text evidence="2">The sequence shown here is derived from an EMBL/GenBank/DDBJ whole genome shotgun (WGS) entry which is preliminary data.</text>
</comment>
<dbReference type="GO" id="GO:0005700">
    <property type="term" value="C:polytene chromosome"/>
    <property type="evidence" value="ECO:0007669"/>
    <property type="project" value="TreeGrafter"/>
</dbReference>
<dbReference type="GO" id="GO:0043516">
    <property type="term" value="P:regulation of DNA damage response, signal transduction by p53 class mediator"/>
    <property type="evidence" value="ECO:0007669"/>
    <property type="project" value="TreeGrafter"/>
</dbReference>
<proteinExistence type="predicted"/>
<dbReference type="Pfam" id="PF00856">
    <property type="entry name" value="SET"/>
    <property type="match status" value="1"/>
</dbReference>
<dbReference type="InterPro" id="IPR046341">
    <property type="entry name" value="SET_dom_sf"/>
</dbReference>
<sequence length="84" mass="9637">MRKNTSNLKFIEFSSVDATRLDGQLNKGRMVNDAPKGDPACNCEMRIVGIEGRPYLCIFAKRNIELGEELRYDYGVDLLPWRQV</sequence>
<accession>A0A9D4CEB3</accession>
<reference evidence="2" key="1">
    <citation type="journal article" date="2019" name="bioRxiv">
        <title>The Genome of the Zebra Mussel, Dreissena polymorpha: A Resource for Invasive Species Research.</title>
        <authorList>
            <person name="McCartney M.A."/>
            <person name="Auch B."/>
            <person name="Kono T."/>
            <person name="Mallez S."/>
            <person name="Zhang Y."/>
            <person name="Obille A."/>
            <person name="Becker A."/>
            <person name="Abrahante J.E."/>
            <person name="Garbe J."/>
            <person name="Badalamenti J.P."/>
            <person name="Herman A."/>
            <person name="Mangelson H."/>
            <person name="Liachko I."/>
            <person name="Sullivan S."/>
            <person name="Sone E.D."/>
            <person name="Koren S."/>
            <person name="Silverstein K.A.T."/>
            <person name="Beckman K.B."/>
            <person name="Gohl D.M."/>
        </authorList>
    </citation>
    <scope>NUCLEOTIDE SEQUENCE</scope>
    <source>
        <strain evidence="2">Duluth1</strain>
        <tissue evidence="2">Whole animal</tissue>
    </source>
</reference>
<dbReference type="SUPFAM" id="SSF82199">
    <property type="entry name" value="SET domain"/>
    <property type="match status" value="1"/>
</dbReference>
<organism evidence="2 3">
    <name type="scientific">Dreissena polymorpha</name>
    <name type="common">Zebra mussel</name>
    <name type="synonym">Mytilus polymorpha</name>
    <dbReference type="NCBI Taxonomy" id="45954"/>
    <lineage>
        <taxon>Eukaryota</taxon>
        <taxon>Metazoa</taxon>
        <taxon>Spiralia</taxon>
        <taxon>Lophotrochozoa</taxon>
        <taxon>Mollusca</taxon>
        <taxon>Bivalvia</taxon>
        <taxon>Autobranchia</taxon>
        <taxon>Heteroconchia</taxon>
        <taxon>Euheterodonta</taxon>
        <taxon>Imparidentia</taxon>
        <taxon>Neoheterodontei</taxon>
        <taxon>Myida</taxon>
        <taxon>Dreissenoidea</taxon>
        <taxon>Dreissenidae</taxon>
        <taxon>Dreissena</taxon>
    </lineage>
</organism>
<dbReference type="PANTHER" id="PTHR46167">
    <property type="entry name" value="N-LYSINE METHYLTRANSFERASE KMT5A"/>
    <property type="match status" value="1"/>
</dbReference>